<evidence type="ECO:0000256" key="4">
    <source>
        <dbReference type="ARBA" id="ARBA00022960"/>
    </source>
</evidence>
<keyword evidence="5" id="KW-0573">Peptidoglycan synthesis</keyword>
<evidence type="ECO:0000256" key="10">
    <source>
        <dbReference type="SAM" id="MobiDB-lite"/>
    </source>
</evidence>
<dbReference type="InterPro" id="IPR018044">
    <property type="entry name" value="Peptidase_S11"/>
</dbReference>
<keyword evidence="14" id="KW-1185">Reference proteome</keyword>
<accession>A0A6I3KMW4</accession>
<dbReference type="GO" id="GO:0008360">
    <property type="term" value="P:regulation of cell shape"/>
    <property type="evidence" value="ECO:0007669"/>
    <property type="project" value="UniProtKB-KW"/>
</dbReference>
<keyword evidence="6" id="KW-0961">Cell wall biogenesis/degradation</keyword>
<evidence type="ECO:0000256" key="8">
    <source>
        <dbReference type="PIRSR" id="PIRSR618044-2"/>
    </source>
</evidence>
<evidence type="ECO:0000256" key="1">
    <source>
        <dbReference type="ARBA" id="ARBA00007164"/>
    </source>
</evidence>
<evidence type="ECO:0000256" key="2">
    <source>
        <dbReference type="ARBA" id="ARBA00022729"/>
    </source>
</evidence>
<feature type="active site" description="Proton acceptor" evidence="7">
    <location>
        <position position="58"/>
    </location>
</feature>
<dbReference type="PANTHER" id="PTHR21581">
    <property type="entry name" value="D-ALANYL-D-ALANINE CARBOXYPEPTIDASE"/>
    <property type="match status" value="1"/>
</dbReference>
<evidence type="ECO:0000313" key="14">
    <source>
        <dbReference type="Proteomes" id="UP000440694"/>
    </source>
</evidence>
<feature type="active site" evidence="7">
    <location>
        <position position="115"/>
    </location>
</feature>
<feature type="active site" description="Acyl-ester intermediate" evidence="7">
    <location>
        <position position="55"/>
    </location>
</feature>
<feature type="binding site" evidence="8">
    <location>
        <position position="217"/>
    </location>
    <ligand>
        <name>substrate</name>
    </ligand>
</feature>
<feature type="compositionally biased region" description="Basic residues" evidence="10">
    <location>
        <begin position="340"/>
        <end position="355"/>
    </location>
</feature>
<evidence type="ECO:0000256" key="11">
    <source>
        <dbReference type="SAM" id="SignalP"/>
    </source>
</evidence>
<evidence type="ECO:0000256" key="5">
    <source>
        <dbReference type="ARBA" id="ARBA00022984"/>
    </source>
</evidence>
<evidence type="ECO:0000256" key="9">
    <source>
        <dbReference type="RuleBase" id="RU004016"/>
    </source>
</evidence>
<keyword evidence="4" id="KW-0133">Cell shape</keyword>
<dbReference type="GO" id="GO:0071555">
    <property type="term" value="P:cell wall organization"/>
    <property type="evidence" value="ECO:0007669"/>
    <property type="project" value="UniProtKB-KW"/>
</dbReference>
<comment type="caution">
    <text evidence="13">The sequence shown here is derived from an EMBL/GenBank/DDBJ whole genome shotgun (WGS) entry which is preliminary data.</text>
</comment>
<dbReference type="Gene3D" id="3.40.710.10">
    <property type="entry name" value="DD-peptidase/beta-lactamase superfamily"/>
    <property type="match status" value="1"/>
</dbReference>
<evidence type="ECO:0000259" key="12">
    <source>
        <dbReference type="Pfam" id="PF00768"/>
    </source>
</evidence>
<gene>
    <name evidence="13" type="ORF">GIW81_12165</name>
</gene>
<dbReference type="PRINTS" id="PR00725">
    <property type="entry name" value="DADACBPTASE1"/>
</dbReference>
<sequence length="355" mass="37401">MGALAKDVGIALTAALAAWAFCGQPAVAGSALVFDYQDGHVLYAEDIDAPWYPASLTKMMTAYLVLTAIRDKRATKESKVFISPAAFKQPPTRLGFKVGKDITMDQALRALIMRSANDVAVAIAETLGGDEASFVKQMNQTASQLGMSHTHFINPHGLPAEQQVTTARDMGLLSQALLRDFPEETALYALTQTTIGKAVIGTHNALLTSFPGGDGIKTGYTCASGYNLAASATRDGRKLIAIILGESSSNARTARAAAMLENGFRTRAWKTSFPIARIDNYPSEVVGGFDPSPQMLAKFNDCKAPPPPPPQVTASAATSGAAATPGAPSAVKKVSATKSSGKKSVKKRKKRAPID</sequence>
<keyword evidence="3" id="KW-0378">Hydrolase</keyword>
<dbReference type="GO" id="GO:0006508">
    <property type="term" value="P:proteolysis"/>
    <property type="evidence" value="ECO:0007669"/>
    <property type="project" value="InterPro"/>
</dbReference>
<organism evidence="13 14">
    <name type="scientific">Hyphomicrobium album</name>
    <dbReference type="NCBI Taxonomy" id="2665159"/>
    <lineage>
        <taxon>Bacteria</taxon>
        <taxon>Pseudomonadati</taxon>
        <taxon>Pseudomonadota</taxon>
        <taxon>Alphaproteobacteria</taxon>
        <taxon>Hyphomicrobiales</taxon>
        <taxon>Hyphomicrobiaceae</taxon>
        <taxon>Hyphomicrobium</taxon>
    </lineage>
</organism>
<evidence type="ECO:0000256" key="6">
    <source>
        <dbReference type="ARBA" id="ARBA00023316"/>
    </source>
</evidence>
<protein>
    <submittedName>
        <fullName evidence="13">D-alanyl-D-alanine carboxypeptidase</fullName>
    </submittedName>
</protein>
<feature type="signal peptide" evidence="11">
    <location>
        <begin position="1"/>
        <end position="28"/>
    </location>
</feature>
<dbReference type="Pfam" id="PF00768">
    <property type="entry name" value="Peptidase_S11"/>
    <property type="match status" value="1"/>
</dbReference>
<comment type="similarity">
    <text evidence="1 9">Belongs to the peptidase S11 family.</text>
</comment>
<dbReference type="PANTHER" id="PTHR21581:SF6">
    <property type="entry name" value="TRAFFICKING PROTEIN PARTICLE COMPLEX SUBUNIT 12"/>
    <property type="match status" value="1"/>
</dbReference>
<reference evidence="13 14" key="1">
    <citation type="submission" date="2019-11" db="EMBL/GenBank/DDBJ databases">
        <title>Identification of a novel strain.</title>
        <authorList>
            <person name="Xu Q."/>
            <person name="Wang G."/>
        </authorList>
    </citation>
    <scope>NUCLEOTIDE SEQUENCE [LARGE SCALE GENOMIC DNA]</scope>
    <source>
        <strain evidence="14">xq</strain>
    </source>
</reference>
<dbReference type="Proteomes" id="UP000440694">
    <property type="component" value="Unassembled WGS sequence"/>
</dbReference>
<proteinExistence type="inferred from homology"/>
<feature type="domain" description="Peptidase S11 D-alanyl-D-alanine carboxypeptidase A N-terminal" evidence="12">
    <location>
        <begin position="28"/>
        <end position="247"/>
    </location>
</feature>
<evidence type="ECO:0000256" key="3">
    <source>
        <dbReference type="ARBA" id="ARBA00022801"/>
    </source>
</evidence>
<keyword evidence="2 11" id="KW-0732">Signal</keyword>
<keyword evidence="13" id="KW-0121">Carboxypeptidase</keyword>
<dbReference type="InterPro" id="IPR001967">
    <property type="entry name" value="Peptidase_S11_N"/>
</dbReference>
<dbReference type="SUPFAM" id="SSF56601">
    <property type="entry name" value="beta-lactamase/transpeptidase-like"/>
    <property type="match status" value="1"/>
</dbReference>
<feature type="region of interest" description="Disordered" evidence="10">
    <location>
        <begin position="301"/>
        <end position="355"/>
    </location>
</feature>
<dbReference type="EMBL" id="WMBQ01000001">
    <property type="protein sequence ID" value="MTD95087.1"/>
    <property type="molecule type" value="Genomic_DNA"/>
</dbReference>
<dbReference type="AlphaFoldDB" id="A0A6I3KMW4"/>
<evidence type="ECO:0000256" key="7">
    <source>
        <dbReference type="PIRSR" id="PIRSR618044-1"/>
    </source>
</evidence>
<feature type="compositionally biased region" description="Low complexity" evidence="10">
    <location>
        <begin position="313"/>
        <end position="339"/>
    </location>
</feature>
<evidence type="ECO:0000313" key="13">
    <source>
        <dbReference type="EMBL" id="MTD95087.1"/>
    </source>
</evidence>
<feature type="chain" id="PRO_5026148166" evidence="11">
    <location>
        <begin position="29"/>
        <end position="355"/>
    </location>
</feature>
<dbReference type="GO" id="GO:0009002">
    <property type="term" value="F:serine-type D-Ala-D-Ala carboxypeptidase activity"/>
    <property type="evidence" value="ECO:0007669"/>
    <property type="project" value="InterPro"/>
</dbReference>
<name>A0A6I3KMW4_9HYPH</name>
<dbReference type="InterPro" id="IPR012338">
    <property type="entry name" value="Beta-lactam/transpept-like"/>
</dbReference>
<keyword evidence="13" id="KW-0645">Protease</keyword>
<dbReference type="GO" id="GO:0009252">
    <property type="term" value="P:peptidoglycan biosynthetic process"/>
    <property type="evidence" value="ECO:0007669"/>
    <property type="project" value="UniProtKB-KW"/>
</dbReference>